<name>A0A8X6F503_TRICU</name>
<dbReference type="Proteomes" id="UP000887116">
    <property type="component" value="Unassembled WGS sequence"/>
</dbReference>
<evidence type="ECO:0000313" key="1">
    <source>
        <dbReference type="EMBL" id="GFQ71198.1"/>
    </source>
</evidence>
<proteinExistence type="predicted"/>
<accession>A0A8X6F503</accession>
<dbReference type="AlphaFoldDB" id="A0A8X6F503"/>
<reference evidence="1" key="1">
    <citation type="submission" date="2020-07" db="EMBL/GenBank/DDBJ databases">
        <title>Multicomponent nature underlies the extraordinary mechanical properties of spider dragline silk.</title>
        <authorList>
            <person name="Kono N."/>
            <person name="Nakamura H."/>
            <person name="Mori M."/>
            <person name="Yoshida Y."/>
            <person name="Ohtoshi R."/>
            <person name="Malay A.D."/>
            <person name="Moran D.A.P."/>
            <person name="Tomita M."/>
            <person name="Numata K."/>
            <person name="Arakawa K."/>
        </authorList>
    </citation>
    <scope>NUCLEOTIDE SEQUENCE</scope>
</reference>
<gene>
    <name evidence="1" type="primary">NCL1_51374</name>
    <name evidence="1" type="ORF">TNCT_493301</name>
</gene>
<sequence length="103" mass="11822">MLKLFGDQTILLDDGYLLKAPLGRFEINPKYRFLLDDTQEIPVVYSIGDIPNDAEKGMFWTLHVASTSNQPRSYLGRLIPYQGNIKHLLPKAGDELIFWMKPI</sequence>
<keyword evidence="2" id="KW-1185">Reference proteome</keyword>
<protein>
    <submittedName>
        <fullName evidence="1">Uncharacterized protein</fullName>
    </submittedName>
</protein>
<evidence type="ECO:0000313" key="2">
    <source>
        <dbReference type="Proteomes" id="UP000887116"/>
    </source>
</evidence>
<dbReference type="OrthoDB" id="6425530at2759"/>
<dbReference type="EMBL" id="BMAO01030921">
    <property type="protein sequence ID" value="GFQ71198.1"/>
    <property type="molecule type" value="Genomic_DNA"/>
</dbReference>
<organism evidence="1 2">
    <name type="scientific">Trichonephila clavata</name>
    <name type="common">Joro spider</name>
    <name type="synonym">Nephila clavata</name>
    <dbReference type="NCBI Taxonomy" id="2740835"/>
    <lineage>
        <taxon>Eukaryota</taxon>
        <taxon>Metazoa</taxon>
        <taxon>Ecdysozoa</taxon>
        <taxon>Arthropoda</taxon>
        <taxon>Chelicerata</taxon>
        <taxon>Arachnida</taxon>
        <taxon>Araneae</taxon>
        <taxon>Araneomorphae</taxon>
        <taxon>Entelegynae</taxon>
        <taxon>Araneoidea</taxon>
        <taxon>Nephilidae</taxon>
        <taxon>Trichonephila</taxon>
    </lineage>
</organism>
<comment type="caution">
    <text evidence="1">The sequence shown here is derived from an EMBL/GenBank/DDBJ whole genome shotgun (WGS) entry which is preliminary data.</text>
</comment>